<proteinExistence type="predicted"/>
<evidence type="ECO:0000313" key="2">
    <source>
        <dbReference type="EMBL" id="KAL2062008.1"/>
    </source>
</evidence>
<evidence type="ECO:0000256" key="1">
    <source>
        <dbReference type="SAM" id="SignalP"/>
    </source>
</evidence>
<comment type="caution">
    <text evidence="2">The sequence shown here is derived from an EMBL/GenBank/DDBJ whole genome shotgun (WGS) entry which is preliminary data.</text>
</comment>
<evidence type="ECO:0000313" key="3">
    <source>
        <dbReference type="Proteomes" id="UP001595075"/>
    </source>
</evidence>
<feature type="signal peptide" evidence="1">
    <location>
        <begin position="1"/>
        <end position="19"/>
    </location>
</feature>
<gene>
    <name evidence="2" type="ORF">VTL71DRAFT_6274</name>
</gene>
<keyword evidence="1" id="KW-0732">Signal</keyword>
<organism evidence="2 3">
    <name type="scientific">Oculimacula yallundae</name>
    <dbReference type="NCBI Taxonomy" id="86028"/>
    <lineage>
        <taxon>Eukaryota</taxon>
        <taxon>Fungi</taxon>
        <taxon>Dikarya</taxon>
        <taxon>Ascomycota</taxon>
        <taxon>Pezizomycotina</taxon>
        <taxon>Leotiomycetes</taxon>
        <taxon>Helotiales</taxon>
        <taxon>Ploettnerulaceae</taxon>
        <taxon>Oculimacula</taxon>
    </lineage>
</organism>
<accession>A0ABR4BWI7</accession>
<reference evidence="2 3" key="1">
    <citation type="journal article" date="2024" name="Commun. Biol.">
        <title>Comparative genomic analysis of thermophilic fungi reveals convergent evolutionary adaptations and gene losses.</title>
        <authorList>
            <person name="Steindorff A.S."/>
            <person name="Aguilar-Pontes M.V."/>
            <person name="Robinson A.J."/>
            <person name="Andreopoulos B."/>
            <person name="LaButti K."/>
            <person name="Kuo A."/>
            <person name="Mondo S."/>
            <person name="Riley R."/>
            <person name="Otillar R."/>
            <person name="Haridas S."/>
            <person name="Lipzen A."/>
            <person name="Grimwood J."/>
            <person name="Schmutz J."/>
            <person name="Clum A."/>
            <person name="Reid I.D."/>
            <person name="Moisan M.C."/>
            <person name="Butler G."/>
            <person name="Nguyen T.T.M."/>
            <person name="Dewar K."/>
            <person name="Conant G."/>
            <person name="Drula E."/>
            <person name="Henrissat B."/>
            <person name="Hansel C."/>
            <person name="Singer S."/>
            <person name="Hutchinson M.I."/>
            <person name="de Vries R.P."/>
            <person name="Natvig D.O."/>
            <person name="Powell A.J."/>
            <person name="Tsang A."/>
            <person name="Grigoriev I.V."/>
        </authorList>
    </citation>
    <scope>NUCLEOTIDE SEQUENCE [LARGE SCALE GENOMIC DNA]</scope>
    <source>
        <strain evidence="2 3">CBS 494.80</strain>
    </source>
</reference>
<sequence length="170" mass="17755">MKFSTASFAIATLSIQVLAGPDLSINFPGFLRTRVDGAVNLQTFTQALVSIPADPILVTADPKRPFKVGDSTFNDFRSAATRSCNNQKNACAEVANSKDGRNTAGIRVGDCDEQQKQCNIVGELGMPAGTVLPSGSASVVAPGTTAVTSSSAAKATLHSSDTNFFYFCDP</sequence>
<dbReference type="EMBL" id="JAZHXI010000017">
    <property type="protein sequence ID" value="KAL2062008.1"/>
    <property type="molecule type" value="Genomic_DNA"/>
</dbReference>
<feature type="chain" id="PRO_5045556781" evidence="1">
    <location>
        <begin position="20"/>
        <end position="170"/>
    </location>
</feature>
<protein>
    <submittedName>
        <fullName evidence="2">Uncharacterized protein</fullName>
    </submittedName>
</protein>
<keyword evidence="3" id="KW-1185">Reference proteome</keyword>
<dbReference type="Proteomes" id="UP001595075">
    <property type="component" value="Unassembled WGS sequence"/>
</dbReference>
<name>A0ABR4BWI7_9HELO</name>